<evidence type="ECO:0000259" key="1">
    <source>
        <dbReference type="PROSITE" id="PS51340"/>
    </source>
</evidence>
<dbReference type="RefSeq" id="WP_106659213.1">
    <property type="nucleotide sequence ID" value="NZ_PJEO01000018.1"/>
</dbReference>
<evidence type="ECO:0000313" key="2">
    <source>
        <dbReference type="EMBL" id="PKQ45603.1"/>
    </source>
</evidence>
<dbReference type="PANTHER" id="PTHR30212">
    <property type="entry name" value="PROTEIN YIIM"/>
    <property type="match status" value="1"/>
</dbReference>
<dbReference type="PANTHER" id="PTHR30212:SF2">
    <property type="entry name" value="PROTEIN YIIM"/>
    <property type="match status" value="1"/>
</dbReference>
<dbReference type="InterPro" id="IPR011037">
    <property type="entry name" value="Pyrv_Knase-like_insert_dom_sf"/>
</dbReference>
<dbReference type="GO" id="GO:0003824">
    <property type="term" value="F:catalytic activity"/>
    <property type="evidence" value="ECO:0007669"/>
    <property type="project" value="InterPro"/>
</dbReference>
<dbReference type="EMBL" id="PJEO01000018">
    <property type="protein sequence ID" value="PKQ45603.1"/>
    <property type="molecule type" value="Genomic_DNA"/>
</dbReference>
<dbReference type="Proteomes" id="UP000233435">
    <property type="component" value="Unassembled WGS sequence"/>
</dbReference>
<protein>
    <submittedName>
        <fullName evidence="2">MOSC domain-containing protein</fullName>
    </submittedName>
</protein>
<organism evidence="2 3">
    <name type="scientific">Confluentibacter flavum</name>
    <dbReference type="NCBI Taxonomy" id="1909700"/>
    <lineage>
        <taxon>Bacteria</taxon>
        <taxon>Pseudomonadati</taxon>
        <taxon>Bacteroidota</taxon>
        <taxon>Flavobacteriia</taxon>
        <taxon>Flavobacteriales</taxon>
        <taxon>Flavobacteriaceae</taxon>
        <taxon>Confluentibacter</taxon>
    </lineage>
</organism>
<dbReference type="SUPFAM" id="SSF50800">
    <property type="entry name" value="PK beta-barrel domain-like"/>
    <property type="match status" value="1"/>
</dbReference>
<gene>
    <name evidence="2" type="ORF">CSW08_07050</name>
</gene>
<feature type="domain" description="MOSC" evidence="1">
    <location>
        <begin position="28"/>
        <end position="163"/>
    </location>
</feature>
<dbReference type="InterPro" id="IPR052353">
    <property type="entry name" value="Benzoxazolinone_Detox_Enz"/>
</dbReference>
<accession>A0A2N3HKZ5</accession>
<name>A0A2N3HKZ5_9FLAO</name>
<proteinExistence type="predicted"/>
<dbReference type="OrthoDB" id="9786134at2"/>
<dbReference type="AlphaFoldDB" id="A0A2N3HKZ5"/>
<dbReference type="Gene3D" id="2.40.33.20">
    <property type="entry name" value="PK beta-barrel domain-like"/>
    <property type="match status" value="1"/>
</dbReference>
<comment type="caution">
    <text evidence="2">The sequence shown here is derived from an EMBL/GenBank/DDBJ whole genome shotgun (WGS) entry which is preliminary data.</text>
</comment>
<dbReference type="GO" id="GO:0030151">
    <property type="term" value="F:molybdenum ion binding"/>
    <property type="evidence" value="ECO:0007669"/>
    <property type="project" value="InterPro"/>
</dbReference>
<evidence type="ECO:0000313" key="3">
    <source>
        <dbReference type="Proteomes" id="UP000233435"/>
    </source>
</evidence>
<dbReference type="Pfam" id="PF03473">
    <property type="entry name" value="MOSC"/>
    <property type="match status" value="1"/>
</dbReference>
<dbReference type="PROSITE" id="PS51340">
    <property type="entry name" value="MOSC"/>
    <property type="match status" value="1"/>
</dbReference>
<keyword evidence="3" id="KW-1185">Reference proteome</keyword>
<reference evidence="2 3" key="1">
    <citation type="submission" date="2017-12" db="EMBL/GenBank/DDBJ databases">
        <title>Confluentibacter flavum sp. nov., isolated from the saline lake.</title>
        <authorList>
            <person name="Yu L."/>
        </authorList>
    </citation>
    <scope>NUCLEOTIDE SEQUENCE [LARGE SCALE GENOMIC DNA]</scope>
    <source>
        <strain evidence="2 3">3B</strain>
    </source>
</reference>
<sequence length="211" mass="24035">MHVTSTNIAKPITIIFRGKKVITGIYKTPTQQPIYLGKDDVKDDEVTDRKYHGGEFKACYLFSEDHYAYWKNLYPNLDWDWGMFGENLTVNGLDETKMMIGAIYKIGSALVQVTEPREPCFKLGVKFGSQKVVKQFVIHGFPGTYVRVLEEGFVKAGDTVSLIESAKNSLTTAQFYNLLFSKDKNQEHLALAIENNALPLRKREKLRAFII</sequence>
<dbReference type="GO" id="GO:0030170">
    <property type="term" value="F:pyridoxal phosphate binding"/>
    <property type="evidence" value="ECO:0007669"/>
    <property type="project" value="InterPro"/>
</dbReference>
<dbReference type="InterPro" id="IPR005302">
    <property type="entry name" value="MoCF_Sase_C"/>
</dbReference>